<proteinExistence type="predicted"/>
<dbReference type="Gene3D" id="2.60.120.260">
    <property type="entry name" value="Galactose-binding domain-like"/>
    <property type="match status" value="2"/>
</dbReference>
<dbReference type="PROSITE" id="PS51688">
    <property type="entry name" value="ICA"/>
    <property type="match status" value="1"/>
</dbReference>
<evidence type="ECO:0000259" key="1">
    <source>
        <dbReference type="PROSITE" id="PS51688"/>
    </source>
</evidence>
<dbReference type="InterPro" id="IPR010572">
    <property type="entry name" value="Tail_dom"/>
</dbReference>
<accession>A0AAP9HGQ6</accession>
<evidence type="ECO:0000313" key="3">
    <source>
        <dbReference type="Proteomes" id="UP000423274"/>
    </source>
</evidence>
<dbReference type="InterPro" id="IPR030392">
    <property type="entry name" value="S74_ICA"/>
</dbReference>
<dbReference type="Proteomes" id="UP000423274">
    <property type="component" value="Chromosome"/>
</dbReference>
<dbReference type="EMBL" id="CP022954">
    <property type="protein sequence ID" value="QGV17585.1"/>
    <property type="molecule type" value="Genomic_DNA"/>
</dbReference>
<reference evidence="2 3" key="1">
    <citation type="submission" date="2017-08" db="EMBL/GenBank/DDBJ databases">
        <title>Genome sequence, comparative genomics and functional analysis of the highly adhesive Lactobacillus paracasei Kobulty strain.</title>
        <authorList>
            <person name="Koryszewska-Baginska A."/>
            <person name="Grynberg M."/>
            <person name="Aleksandrzak-Piekarczyk T."/>
        </authorList>
    </citation>
    <scope>NUCLEOTIDE SEQUENCE [LARGE SCALE GENOMIC DNA]</scope>
    <source>
        <strain evidence="2 3">IBB3423</strain>
    </source>
</reference>
<dbReference type="NCBIfam" id="TIGR01665">
    <property type="entry name" value="put_anti_recept"/>
    <property type="match status" value="1"/>
</dbReference>
<sequence length="1488" mass="160474">MSTDIELYPRDQTDFSHHGYALDDISNDIVTWQLNAKFTLTFDYPMFSEHAGDLVAENIVRVPVPGGKAAFRIAQVIKSMGHLSITAYHVFWDLNDDFIADTNIVDKDGQGALDQIMRAANYPTGFKVLSTIGNVTNARLVRMSIIKALLGTDDNSFLNRWGGEFDWQDFSFSVNPRLGKDRGVHFEYAHNLTGYEATKDSSGIITRLLPEGYNGLLLPELYVDSPKLGNYRKPKIGTKTYQDIKAIDETQATGDQEGAVPVQEAYELLRAAAAKEFSESHIDEAQWTYKLNVALLENTEEYKDLSITTTVLPGDTVTITHKLDGIDVRARLTGYTWQPSNHSYLTQTYDSTSRPDVAYSNLSSRVNEIKSQIELVDKVVIAKATNGMNSTGWGDQSPVDLNIAGKTGDVYYQTTAKGTIMWLFHDGQWNAETGDAFGTEVQKKVDTAIADVAAAKQAANDAVEKANSNKDLVDMSNQIANAAKTAADAAKALATQTNAGMTAVQSQAASAVSSATNAMATANSTLATVTDQKSTITKLVTKTDDLAGTIATMATKTDVNKLTGQVTTAQTLAQQAADGLRLKADTTTVNTLNGTVNQLSSDLKVASDRLALTMTRNDVTGMLTPYATQNWTQGQISATASQFNVQLSSVKSSVGDINQAGGNLVLDSDFEGDAVGQQPDYWDGGLVVTNGEPNHDLNKSKQCMQIVGSVDGNQDLALLYYTAVSQVDYYVAFKTRWQSLDQKGSLRLYIFEYDSNKKLIGPKAVIVNDTPANWRSFSTTYTPSVDCRFVKVGVTYTAAQSNMLAWFDDIEMRVYSPTMTQYNNLNVTVAGLNNTSVKKTELATVTNQLNVTTDGLSNLTTKVTDQGTQITSVQANIENIKTTMTNYQGQTTTALQTLQGFQTTATKQLGNLQAQQTLLSNQWTSVIGMGSNLMVDGDFEADNSGAPLYWSPNGIITGNIVPNENNSSGKVLQVNGLASGNNDVVSNVFIPVQAGTQYRLTFKSRWNAGDQLGTLIAYAFTYDAAKKLIAPRGLSWDETPHHWRTLTATWTPEDAVSYIRLGFTYNGAQSASSFIQVDDVYFAVDNANNSQITQLQDAINLRVSKGDVLSQINLEANRTLIQSGKLVLDAPTVVFTGNAFIPSAAIASLSADKITTGTLNAANLNVINLNASAIVTGTISGANLAINLNTGMVEFQKGRIHSTDNNIDINIDQKYISVTDSTNSVLLKGGSMTFVQPHAFDSAQTPYLTIDNVGASQSLGRGAEIVGRDVLTVSVSGENNAFLGGAGLFTKKFSGISVSKDYNTVVGGANRGVTIIGGASYSIVEGIDSVPSIMVGYNKSGLTGGTRIDIEADYVQIPSAWSKTTSSSPNAFVASDGALVRSTSASKYKVNIERTRSTDLAERLLTVPNAHWLDKAAIERYASGEQKELPQTNFGLIAEDLEAAGLEDLVVRGPDGELEGIQYDRIAAALLPLLAQMKTEIDELKATA</sequence>
<dbReference type="Pfam" id="PF06605">
    <property type="entry name" value="Prophage_tail"/>
    <property type="match status" value="1"/>
</dbReference>
<evidence type="ECO:0000313" key="2">
    <source>
        <dbReference type="EMBL" id="QGV17585.1"/>
    </source>
</evidence>
<gene>
    <name evidence="2" type="ORF">LCAKO_1051</name>
</gene>
<name>A0AAP9HGQ6_LACPA</name>
<dbReference type="RefSeq" id="WP_156656866.1">
    <property type="nucleotide sequence ID" value="NZ_CP022954.1"/>
</dbReference>
<protein>
    <recommendedName>
        <fullName evidence="1">Peptidase S74 domain-containing protein</fullName>
    </recommendedName>
</protein>
<dbReference type="InterPro" id="IPR007119">
    <property type="entry name" value="Phage_tail_spike_N"/>
</dbReference>
<feature type="domain" description="Peptidase S74" evidence="1">
    <location>
        <begin position="1384"/>
        <end position="1488"/>
    </location>
</feature>
<organism evidence="2 3">
    <name type="scientific">Lacticaseibacillus paracasei subsp. paracasei</name>
    <dbReference type="NCBI Taxonomy" id="47714"/>
    <lineage>
        <taxon>Bacteria</taxon>
        <taxon>Bacillati</taxon>
        <taxon>Bacillota</taxon>
        <taxon>Bacilli</taxon>
        <taxon>Lactobacillales</taxon>
        <taxon>Lactobacillaceae</taxon>
        <taxon>Lacticaseibacillus</taxon>
    </lineage>
</organism>